<proteinExistence type="predicted"/>
<keyword evidence="4" id="KW-1185">Reference proteome</keyword>
<evidence type="ECO:0000313" key="4">
    <source>
        <dbReference type="Proteomes" id="UP000772618"/>
    </source>
</evidence>
<keyword evidence="1" id="KW-0479">Metal-binding</keyword>
<dbReference type="PANTHER" id="PTHR46594">
    <property type="entry name" value="P-TYPE CATION-TRANSPORTING ATPASE"/>
    <property type="match status" value="1"/>
</dbReference>
<dbReference type="InterPro" id="IPR036163">
    <property type="entry name" value="HMA_dom_sf"/>
</dbReference>
<evidence type="ECO:0000313" key="3">
    <source>
        <dbReference type="EMBL" id="MBT1701802.1"/>
    </source>
</evidence>
<protein>
    <submittedName>
        <fullName evidence="3">Heavy-metal-associated domain-containing protein</fullName>
    </submittedName>
</protein>
<dbReference type="SUPFAM" id="SSF55008">
    <property type="entry name" value="HMA, heavy metal-associated domain"/>
    <property type="match status" value="1"/>
</dbReference>
<dbReference type="Gene3D" id="3.30.70.100">
    <property type="match status" value="1"/>
</dbReference>
<evidence type="ECO:0000259" key="2">
    <source>
        <dbReference type="PROSITE" id="PS50846"/>
    </source>
</evidence>
<dbReference type="Proteomes" id="UP000772618">
    <property type="component" value="Unassembled WGS sequence"/>
</dbReference>
<dbReference type="InterPro" id="IPR017969">
    <property type="entry name" value="Heavy-metal-associated_CS"/>
</dbReference>
<dbReference type="InterPro" id="IPR006121">
    <property type="entry name" value="HMA_dom"/>
</dbReference>
<dbReference type="PROSITE" id="PS50846">
    <property type="entry name" value="HMA_2"/>
    <property type="match status" value="1"/>
</dbReference>
<feature type="domain" description="HMA" evidence="2">
    <location>
        <begin position="7"/>
        <end position="73"/>
    </location>
</feature>
<name>A0ABS5VK35_9BACT</name>
<dbReference type="RefSeq" id="WP_254151501.1">
    <property type="nucleotide sequence ID" value="NZ_JAHESD010000001.1"/>
</dbReference>
<reference evidence="3 4" key="1">
    <citation type="submission" date="2021-05" db="EMBL/GenBank/DDBJ databases">
        <title>A Polyphasic approach of four new species of the genus Ohtaekwangia: Ohtaekwangia histidinii sp. nov., Ohtaekwangia cretensis sp. nov., Ohtaekwangia indiensis sp. nov., Ohtaekwangia reichenbachii sp. nov. from diverse environment.</title>
        <authorList>
            <person name="Octaviana S."/>
        </authorList>
    </citation>
    <scope>NUCLEOTIDE SEQUENCE [LARGE SCALE GENOMIC DNA]</scope>
    <source>
        <strain evidence="3 4">PWU20</strain>
    </source>
</reference>
<dbReference type="PANTHER" id="PTHR46594:SF4">
    <property type="entry name" value="P-TYPE CATION-TRANSPORTING ATPASE"/>
    <property type="match status" value="1"/>
</dbReference>
<dbReference type="CDD" id="cd00371">
    <property type="entry name" value="HMA"/>
    <property type="match status" value="1"/>
</dbReference>
<gene>
    <name evidence="3" type="ORF">KK060_00825</name>
</gene>
<sequence length="90" mass="9649">MEAVKTKKESYLIEGMTCAGCERTISKVIGSIDGVQHAKADLSSASVSVEYDPHKVTIDNIKAAVNKVGYKFVGERPAYGQREGSDEAIA</sequence>
<organism evidence="3 4">
    <name type="scientific">Chryseosolibacter indicus</name>
    <dbReference type="NCBI Taxonomy" id="2782351"/>
    <lineage>
        <taxon>Bacteria</taxon>
        <taxon>Pseudomonadati</taxon>
        <taxon>Bacteroidota</taxon>
        <taxon>Cytophagia</taxon>
        <taxon>Cytophagales</taxon>
        <taxon>Chryseotaleaceae</taxon>
        <taxon>Chryseosolibacter</taxon>
    </lineage>
</organism>
<accession>A0ABS5VK35</accession>
<comment type="caution">
    <text evidence="3">The sequence shown here is derived from an EMBL/GenBank/DDBJ whole genome shotgun (WGS) entry which is preliminary data.</text>
</comment>
<dbReference type="Pfam" id="PF00403">
    <property type="entry name" value="HMA"/>
    <property type="match status" value="1"/>
</dbReference>
<dbReference type="EMBL" id="JAHESD010000001">
    <property type="protein sequence ID" value="MBT1701802.1"/>
    <property type="molecule type" value="Genomic_DNA"/>
</dbReference>
<evidence type="ECO:0000256" key="1">
    <source>
        <dbReference type="ARBA" id="ARBA00022723"/>
    </source>
</evidence>
<dbReference type="PROSITE" id="PS01047">
    <property type="entry name" value="HMA_1"/>
    <property type="match status" value="1"/>
</dbReference>